<organism evidence="7 8">
    <name type="scientific">Chionoecetes opilio</name>
    <name type="common">Atlantic snow crab</name>
    <name type="synonym">Cancer opilio</name>
    <dbReference type="NCBI Taxonomy" id="41210"/>
    <lineage>
        <taxon>Eukaryota</taxon>
        <taxon>Metazoa</taxon>
        <taxon>Ecdysozoa</taxon>
        <taxon>Arthropoda</taxon>
        <taxon>Crustacea</taxon>
        <taxon>Multicrustacea</taxon>
        <taxon>Malacostraca</taxon>
        <taxon>Eumalacostraca</taxon>
        <taxon>Eucarida</taxon>
        <taxon>Decapoda</taxon>
        <taxon>Pleocyemata</taxon>
        <taxon>Brachyura</taxon>
        <taxon>Eubrachyura</taxon>
        <taxon>Majoidea</taxon>
        <taxon>Majidae</taxon>
        <taxon>Chionoecetes</taxon>
    </lineage>
</organism>
<evidence type="ECO:0000313" key="7">
    <source>
        <dbReference type="EMBL" id="KAG0715089.1"/>
    </source>
</evidence>
<evidence type="ECO:0000256" key="3">
    <source>
        <dbReference type="ARBA" id="ARBA00023163"/>
    </source>
</evidence>
<dbReference type="PRINTS" id="PR00042">
    <property type="entry name" value="LEUZIPPRFOS"/>
</dbReference>
<keyword evidence="1" id="KW-0805">Transcription regulation</keyword>
<feature type="compositionally biased region" description="Low complexity" evidence="5">
    <location>
        <begin position="314"/>
        <end position="343"/>
    </location>
</feature>
<evidence type="ECO:0000256" key="1">
    <source>
        <dbReference type="ARBA" id="ARBA00023015"/>
    </source>
</evidence>
<dbReference type="PROSITE" id="PS50217">
    <property type="entry name" value="BZIP"/>
    <property type="match status" value="1"/>
</dbReference>
<accession>A0A8J4XYL2</accession>
<dbReference type="InterPro" id="IPR046347">
    <property type="entry name" value="bZIP_sf"/>
</dbReference>
<feature type="compositionally biased region" description="Low complexity" evidence="5">
    <location>
        <begin position="371"/>
        <end position="392"/>
    </location>
</feature>
<feature type="domain" description="BZIP" evidence="6">
    <location>
        <begin position="222"/>
        <end position="285"/>
    </location>
</feature>
<keyword evidence="8" id="KW-1185">Reference proteome</keyword>
<feature type="compositionally biased region" description="Gly residues" evidence="5">
    <location>
        <begin position="143"/>
        <end position="158"/>
    </location>
</feature>
<keyword evidence="4" id="KW-0175">Coiled coil</keyword>
<dbReference type="Pfam" id="PF00170">
    <property type="entry name" value="bZIP_1"/>
    <property type="match status" value="1"/>
</dbReference>
<proteinExistence type="predicted"/>
<dbReference type="PANTHER" id="PTHR23351">
    <property type="entry name" value="FOS TRANSCRIPTION FACTOR-RELATED"/>
    <property type="match status" value="1"/>
</dbReference>
<comment type="caution">
    <text evidence="7">The sequence shown here is derived from an EMBL/GenBank/DDBJ whole genome shotgun (WGS) entry which is preliminary data.</text>
</comment>
<feature type="coiled-coil region" evidence="4">
    <location>
        <begin position="254"/>
        <end position="281"/>
    </location>
</feature>
<dbReference type="Proteomes" id="UP000770661">
    <property type="component" value="Unassembled WGS sequence"/>
</dbReference>
<dbReference type="EMBL" id="JACEEZ010020031">
    <property type="protein sequence ID" value="KAG0715089.1"/>
    <property type="molecule type" value="Genomic_DNA"/>
</dbReference>
<dbReference type="SMART" id="SM00338">
    <property type="entry name" value="BRLZ"/>
    <property type="match status" value="1"/>
</dbReference>
<gene>
    <name evidence="7" type="primary">FOS-FOX</name>
    <name evidence="7" type="ORF">GWK47_012743</name>
</gene>
<evidence type="ECO:0000256" key="5">
    <source>
        <dbReference type="SAM" id="MobiDB-lite"/>
    </source>
</evidence>
<dbReference type="GO" id="GO:0000981">
    <property type="term" value="F:DNA-binding transcription factor activity, RNA polymerase II-specific"/>
    <property type="evidence" value="ECO:0007669"/>
    <property type="project" value="TreeGrafter"/>
</dbReference>
<dbReference type="PANTHER" id="PTHR23351:SF24">
    <property type="entry name" value="ACTIVATING TRANSCRIPTION FACTOR 3-RELATED"/>
    <property type="match status" value="1"/>
</dbReference>
<evidence type="ECO:0000313" key="8">
    <source>
        <dbReference type="Proteomes" id="UP000770661"/>
    </source>
</evidence>
<evidence type="ECO:0000256" key="2">
    <source>
        <dbReference type="ARBA" id="ARBA00023125"/>
    </source>
</evidence>
<feature type="region of interest" description="Disordered" evidence="5">
    <location>
        <begin position="143"/>
        <end position="174"/>
    </location>
</feature>
<dbReference type="GO" id="GO:0000978">
    <property type="term" value="F:RNA polymerase II cis-regulatory region sequence-specific DNA binding"/>
    <property type="evidence" value="ECO:0007669"/>
    <property type="project" value="TreeGrafter"/>
</dbReference>
<evidence type="ECO:0000256" key="4">
    <source>
        <dbReference type="SAM" id="Coils"/>
    </source>
</evidence>
<dbReference type="AlphaFoldDB" id="A0A8J4XYL2"/>
<dbReference type="InterPro" id="IPR004827">
    <property type="entry name" value="bZIP"/>
</dbReference>
<evidence type="ECO:0000259" key="6">
    <source>
        <dbReference type="PROSITE" id="PS50217"/>
    </source>
</evidence>
<dbReference type="PROSITE" id="PS00036">
    <property type="entry name" value="BZIP_BASIC"/>
    <property type="match status" value="1"/>
</dbReference>
<keyword evidence="3" id="KW-0804">Transcription</keyword>
<name>A0A8J4XYL2_CHIOP</name>
<protein>
    <submittedName>
        <fullName evidence="7">Transforming protein v-Fos/v-Fox</fullName>
    </submittedName>
</protein>
<dbReference type="SUPFAM" id="SSF57959">
    <property type="entry name" value="Leucine zipper domain"/>
    <property type="match status" value="1"/>
</dbReference>
<feature type="region of interest" description="Disordered" evidence="5">
    <location>
        <begin position="419"/>
        <end position="443"/>
    </location>
</feature>
<dbReference type="Gene3D" id="1.20.5.170">
    <property type="match status" value="1"/>
</dbReference>
<feature type="region of interest" description="Disordered" evidence="5">
    <location>
        <begin position="308"/>
        <end position="392"/>
    </location>
</feature>
<dbReference type="InterPro" id="IPR000837">
    <property type="entry name" value="AP-1"/>
</dbReference>
<dbReference type="OrthoDB" id="2596881at2759"/>
<dbReference type="GO" id="GO:0005634">
    <property type="term" value="C:nucleus"/>
    <property type="evidence" value="ECO:0007669"/>
    <property type="project" value="TreeGrafter"/>
</dbReference>
<sequence length="556" mass="59916">MKVTRVAETYKEPQEFHETPERFFKGSKNLPAVKLNTHTMYLNVNLTPPDPSAAEGSCTTPKTPEILNSLINLTSPPLPYSYSQYQCEVYSGALQSPVSDLSSPGDESAAGTFVSLSGKRGDGRYLADAMGLTSRYPCGGGGGLVGGSPGTSGLGGPLAGASPPSTPDLPSPVSTLEATKSALIKEGLKLQIRSKLQAAGVDTPESLLDETKIFKDLTEEDEQRRRRRRERNKVAATKCRNKKKEKTCYLMTESESVEDVNLRLKTEIQRLNSEKMKLEKILRDPNHRAHCRHSGRCSKAATCHTQRPPLVIVTPAESPDTTTSSSSSSSASSTSSSSSLESPTSPPLPNSSSYDPLTSVAPRVTSLPQGSLSMTTLPLNTTTTSSDSVSCASSSSSQYLAPKFNPAQVINQRHHTYQFPERSHQSSGVGGEKQGYASPASPPSCQIKPSYNKFSCLGVPQTYEFVPPTPPSQKSMYNAPKPRSGGLIRYNPYSTRPPPVTSPLATHTHPQPMPVACVDSYVLPNNSTGCGREDQQAFVADMHTNQFFPPCSYTNM</sequence>
<reference evidence="7" key="1">
    <citation type="submission" date="2020-07" db="EMBL/GenBank/DDBJ databases">
        <title>The High-quality genome of the commercially important snow crab, Chionoecetes opilio.</title>
        <authorList>
            <person name="Jeong J.-H."/>
            <person name="Ryu S."/>
        </authorList>
    </citation>
    <scope>NUCLEOTIDE SEQUENCE</scope>
    <source>
        <strain evidence="7">MADBK_172401_WGS</strain>
        <tissue evidence="7">Digestive gland</tissue>
    </source>
</reference>
<keyword evidence="2" id="KW-0238">DNA-binding</keyword>